<proteinExistence type="predicted"/>
<protein>
    <recommendedName>
        <fullName evidence="1">Spore protein YkvP/CgeB glycosyl transferase-like domain-containing protein</fullName>
    </recommendedName>
</protein>
<gene>
    <name evidence="2" type="ORF">LCGC14_2803710</name>
</gene>
<name>A0A0F9AVC9_9ZZZZ</name>
<reference evidence="2" key="1">
    <citation type="journal article" date="2015" name="Nature">
        <title>Complex archaea that bridge the gap between prokaryotes and eukaryotes.</title>
        <authorList>
            <person name="Spang A."/>
            <person name="Saw J.H."/>
            <person name="Jorgensen S.L."/>
            <person name="Zaremba-Niedzwiedzka K."/>
            <person name="Martijn J."/>
            <person name="Lind A.E."/>
            <person name="van Eijk R."/>
            <person name="Schleper C."/>
            <person name="Guy L."/>
            <person name="Ettema T.J."/>
        </authorList>
    </citation>
    <scope>NUCLEOTIDE SEQUENCE</scope>
</reference>
<sequence>RSEKCKHIWFPFSIDPNQFSGYPSFTRKNKVCFVGSCGSDVYKWRRLAIEQLSKEGLIDVFCKNEKVGIDYIDTLRSYTCHLAGTLIYDTTPSKIFEIMATGGVLLVNTTKQLRKLFPRGGYIDYNENSVVKVVKDFLRDYQDLQRYYSTLAIKDIMEKHTHEIRIKQLLNILENRI</sequence>
<dbReference type="Pfam" id="PF13524">
    <property type="entry name" value="Glyco_trans_1_2"/>
    <property type="match status" value="1"/>
</dbReference>
<evidence type="ECO:0000259" key="1">
    <source>
        <dbReference type="Pfam" id="PF13524"/>
    </source>
</evidence>
<organism evidence="2">
    <name type="scientific">marine sediment metagenome</name>
    <dbReference type="NCBI Taxonomy" id="412755"/>
    <lineage>
        <taxon>unclassified sequences</taxon>
        <taxon>metagenomes</taxon>
        <taxon>ecological metagenomes</taxon>
    </lineage>
</organism>
<dbReference type="InterPro" id="IPR055259">
    <property type="entry name" value="YkvP/CgeB_Glyco_trans-like"/>
</dbReference>
<dbReference type="EMBL" id="LAZR01052691">
    <property type="protein sequence ID" value="KKK82404.1"/>
    <property type="molecule type" value="Genomic_DNA"/>
</dbReference>
<feature type="non-terminal residue" evidence="2">
    <location>
        <position position="1"/>
    </location>
</feature>
<accession>A0A0F9AVC9</accession>
<evidence type="ECO:0000313" key="2">
    <source>
        <dbReference type="EMBL" id="KKK82404.1"/>
    </source>
</evidence>
<comment type="caution">
    <text evidence="2">The sequence shown here is derived from an EMBL/GenBank/DDBJ whole genome shotgun (WGS) entry which is preliminary data.</text>
</comment>
<feature type="domain" description="Spore protein YkvP/CgeB glycosyl transferase-like" evidence="1">
    <location>
        <begin position="71"/>
        <end position="171"/>
    </location>
</feature>
<dbReference type="AlphaFoldDB" id="A0A0F9AVC9"/>